<protein>
    <submittedName>
        <fullName evidence="4">Putative membrane protein</fullName>
    </submittedName>
</protein>
<feature type="transmembrane region" description="Helical" evidence="2">
    <location>
        <begin position="247"/>
        <end position="272"/>
    </location>
</feature>
<keyword evidence="2" id="KW-0812">Transmembrane</keyword>
<feature type="domain" description="YdbS-like PH" evidence="3">
    <location>
        <begin position="333"/>
        <end position="398"/>
    </location>
</feature>
<dbReference type="Proteomes" id="UP000295281">
    <property type="component" value="Unassembled WGS sequence"/>
</dbReference>
<evidence type="ECO:0000259" key="3">
    <source>
        <dbReference type="Pfam" id="PF03703"/>
    </source>
</evidence>
<sequence>MSAPDEAEQGRPHLGDGDGPRPPRDPAEAVPAEAPEGTGSAPVEEPGPVGALDGAEAGLAPDADRRLSPLTVVTASINHVRSFIVPIVVALVAGSFNPWVLGGSAATLVALVVTGFVTYKTVRYRVSPERLEIRSGLVSRSRRTIPLERIRGVDITSTLLHRVFGLAVVKIEAAAGGGGGKEEGKLDAVTAADAERLRVELLRRRALLTAGAAADPVEGGPEAGEAPEADAGADPRDVVYFRMPNRWYLYAVLSLGYLLTPFAALAALFGFLSQLVDDDAIADYAVEGVDAVQDLVRSGVAVLLILVVGAAVLLLVAMPLFAVGSYLVSHWKFTLRRHGDALVTERGLLTRHSVTLEHRRIRGHELSDNPMQRMRSLVRLSAIVTGLGESATRAALLPMGPRAVVDDVLARALRPFEGVLTPHPPAARSRRLFRAVVPPAVVAVAAALSGFYWVAGAFAVLALLGVPLGLSRYRALGHGYDGHLVSVRSGSLSRTQASVRRDAVIGWRWEQSLFQRRAGLATVKVTVGAGSGGYDAVDADFAESVAFAHGVTPGMVRQFLEAGPGKPEKHEPPREG</sequence>
<keyword evidence="2" id="KW-1133">Transmembrane helix</keyword>
<organism evidence="4 5">
    <name type="scientific">Actinorugispora endophytica</name>
    <dbReference type="NCBI Taxonomy" id="1605990"/>
    <lineage>
        <taxon>Bacteria</taxon>
        <taxon>Bacillati</taxon>
        <taxon>Actinomycetota</taxon>
        <taxon>Actinomycetes</taxon>
        <taxon>Streptosporangiales</taxon>
        <taxon>Nocardiopsidaceae</taxon>
        <taxon>Actinorugispora</taxon>
    </lineage>
</organism>
<feature type="transmembrane region" description="Helical" evidence="2">
    <location>
        <begin position="99"/>
        <end position="119"/>
    </location>
</feature>
<feature type="domain" description="YdbS-like PH" evidence="3">
    <location>
        <begin position="119"/>
        <end position="198"/>
    </location>
</feature>
<evidence type="ECO:0000313" key="4">
    <source>
        <dbReference type="EMBL" id="TDQ49560.1"/>
    </source>
</evidence>
<feature type="region of interest" description="Disordered" evidence="1">
    <location>
        <begin position="1"/>
        <end position="56"/>
    </location>
</feature>
<gene>
    <name evidence="4" type="ORF">EV190_11510</name>
</gene>
<feature type="compositionally biased region" description="Basic and acidic residues" evidence="1">
    <location>
        <begin position="8"/>
        <end position="27"/>
    </location>
</feature>
<feature type="domain" description="YdbS-like PH" evidence="3">
    <location>
        <begin position="476"/>
        <end position="542"/>
    </location>
</feature>
<dbReference type="RefSeq" id="WP_208113207.1">
    <property type="nucleotide sequence ID" value="NZ_SNYN01000015.1"/>
</dbReference>
<dbReference type="AlphaFoldDB" id="A0A4R6UQN4"/>
<dbReference type="InterPro" id="IPR005182">
    <property type="entry name" value="YdbS-like_PH"/>
</dbReference>
<name>A0A4R6UQN4_9ACTN</name>
<dbReference type="PANTHER" id="PTHR34473">
    <property type="entry name" value="UPF0699 TRANSMEMBRANE PROTEIN YDBS"/>
    <property type="match status" value="1"/>
</dbReference>
<feature type="transmembrane region" description="Helical" evidence="2">
    <location>
        <begin position="440"/>
        <end position="464"/>
    </location>
</feature>
<evidence type="ECO:0000256" key="2">
    <source>
        <dbReference type="SAM" id="Phobius"/>
    </source>
</evidence>
<dbReference type="EMBL" id="SNYN01000015">
    <property type="protein sequence ID" value="TDQ49560.1"/>
    <property type="molecule type" value="Genomic_DNA"/>
</dbReference>
<comment type="caution">
    <text evidence="4">The sequence shown here is derived from an EMBL/GenBank/DDBJ whole genome shotgun (WGS) entry which is preliminary data.</text>
</comment>
<accession>A0A4R6UQN4</accession>
<dbReference type="Pfam" id="PF03703">
    <property type="entry name" value="bPH_2"/>
    <property type="match status" value="3"/>
</dbReference>
<evidence type="ECO:0000256" key="1">
    <source>
        <dbReference type="SAM" id="MobiDB-lite"/>
    </source>
</evidence>
<dbReference type="PANTHER" id="PTHR34473:SF2">
    <property type="entry name" value="UPF0699 TRANSMEMBRANE PROTEIN YDBT"/>
    <property type="match status" value="1"/>
</dbReference>
<dbReference type="InterPro" id="IPR014529">
    <property type="entry name" value="UCP026631"/>
</dbReference>
<evidence type="ECO:0000313" key="5">
    <source>
        <dbReference type="Proteomes" id="UP000295281"/>
    </source>
</evidence>
<keyword evidence="5" id="KW-1185">Reference proteome</keyword>
<reference evidence="4 5" key="1">
    <citation type="submission" date="2019-03" db="EMBL/GenBank/DDBJ databases">
        <title>Genomic Encyclopedia of Type Strains, Phase IV (KMG-IV): sequencing the most valuable type-strain genomes for metagenomic binning, comparative biology and taxonomic classification.</title>
        <authorList>
            <person name="Goeker M."/>
        </authorList>
    </citation>
    <scope>NUCLEOTIDE SEQUENCE [LARGE SCALE GENOMIC DNA]</scope>
    <source>
        <strain evidence="4 5">DSM 46770</strain>
    </source>
</reference>
<feature type="transmembrane region" description="Helical" evidence="2">
    <location>
        <begin position="300"/>
        <end position="328"/>
    </location>
</feature>
<proteinExistence type="predicted"/>
<keyword evidence="2" id="KW-0472">Membrane</keyword>
<dbReference type="PIRSF" id="PIRSF026631">
    <property type="entry name" value="UCP026631"/>
    <property type="match status" value="1"/>
</dbReference>